<keyword evidence="6 7" id="KW-0472">Membrane</keyword>
<name>A0ABV8E107_9NOCA</name>
<evidence type="ECO:0000256" key="2">
    <source>
        <dbReference type="ARBA" id="ARBA00007430"/>
    </source>
</evidence>
<protein>
    <submittedName>
        <fullName evidence="8">Lipopolysaccharide biosynthesis protein</fullName>
    </submittedName>
</protein>
<dbReference type="RefSeq" id="WP_378615517.1">
    <property type="nucleotide sequence ID" value="NZ_JBHSAX010000022.1"/>
</dbReference>
<dbReference type="PANTHER" id="PTHR30250">
    <property type="entry name" value="PST FAMILY PREDICTED COLANIC ACID TRANSPORTER"/>
    <property type="match status" value="1"/>
</dbReference>
<keyword evidence="5 7" id="KW-1133">Transmembrane helix</keyword>
<reference evidence="9" key="1">
    <citation type="journal article" date="2019" name="Int. J. Syst. Evol. Microbiol.">
        <title>The Global Catalogue of Microorganisms (GCM) 10K type strain sequencing project: providing services to taxonomists for standard genome sequencing and annotation.</title>
        <authorList>
            <consortium name="The Broad Institute Genomics Platform"/>
            <consortium name="The Broad Institute Genome Sequencing Center for Infectious Disease"/>
            <person name="Wu L."/>
            <person name="Ma J."/>
        </authorList>
    </citation>
    <scope>NUCLEOTIDE SEQUENCE [LARGE SCALE GENOMIC DNA]</scope>
    <source>
        <strain evidence="9">CGMCC 4.7330</strain>
    </source>
</reference>
<feature type="transmembrane region" description="Helical" evidence="7">
    <location>
        <begin position="445"/>
        <end position="465"/>
    </location>
</feature>
<keyword evidence="9" id="KW-1185">Reference proteome</keyword>
<evidence type="ECO:0000313" key="9">
    <source>
        <dbReference type="Proteomes" id="UP001595696"/>
    </source>
</evidence>
<feature type="transmembrane region" description="Helical" evidence="7">
    <location>
        <begin position="350"/>
        <end position="371"/>
    </location>
</feature>
<evidence type="ECO:0000256" key="1">
    <source>
        <dbReference type="ARBA" id="ARBA00004651"/>
    </source>
</evidence>
<feature type="transmembrane region" description="Helical" evidence="7">
    <location>
        <begin position="105"/>
        <end position="130"/>
    </location>
</feature>
<evidence type="ECO:0000256" key="6">
    <source>
        <dbReference type="ARBA" id="ARBA00023136"/>
    </source>
</evidence>
<comment type="subcellular location">
    <subcellularLocation>
        <location evidence="1">Cell membrane</location>
        <topology evidence="1">Multi-pass membrane protein</topology>
    </subcellularLocation>
</comment>
<sequence>MNRYAEDTVPIRIVHRHYPVSLDGMRMPEYDPPTEVMPAFMDWPTQKLPIIVKPPPAEPVSRVRELLGVARDIAYVSFGKYGQYLVTVATLPLMARVLGTEGLGLLAIGMSSYFIGSLLVDLGITSYMAARVQESSETRSPAEQTASINRTRGTYLVIRGGILGAVTLALAVVLAVGAPEYLRMIALGLFIGGVWSMSEDWLLIGQGRFGASTLYQAVARIAYLLLLVLVLPRIPTAEVALLCLLGNSVLCVALTWWDTWRGFGPPGRPRGVVALLRAAAPVVTGRLLVTSYGQGSATVFGSVLDAASLGLYSASDRLVRAVQSLLDAIGFALLPRMAKRGGDERFWPDALRALTVCVGLACAASALLWLLAPVVVPLIFGDQFADAVAVLRLEVLILPATTITSFITTAILPVRQDTIGVLIGALVGTCIAGVALLIAARTHSVWTLVGGIVAAEFAVALWYLARTRGLIVRERAAGGPLPAGAERRTR</sequence>
<evidence type="ECO:0000256" key="4">
    <source>
        <dbReference type="ARBA" id="ARBA00022692"/>
    </source>
</evidence>
<dbReference type="EMBL" id="JBHSAX010000022">
    <property type="protein sequence ID" value="MFC3965569.1"/>
    <property type="molecule type" value="Genomic_DNA"/>
</dbReference>
<proteinExistence type="inferred from homology"/>
<keyword evidence="3" id="KW-1003">Cell membrane</keyword>
<feature type="transmembrane region" description="Helical" evidence="7">
    <location>
        <begin position="214"/>
        <end position="233"/>
    </location>
</feature>
<comment type="caution">
    <text evidence="8">The sequence shown here is derived from an EMBL/GenBank/DDBJ whole genome shotgun (WGS) entry which is preliminary data.</text>
</comment>
<feature type="transmembrane region" description="Helical" evidence="7">
    <location>
        <begin position="419"/>
        <end position="439"/>
    </location>
</feature>
<dbReference type="Proteomes" id="UP001595696">
    <property type="component" value="Unassembled WGS sequence"/>
</dbReference>
<evidence type="ECO:0000256" key="3">
    <source>
        <dbReference type="ARBA" id="ARBA00022475"/>
    </source>
</evidence>
<evidence type="ECO:0000313" key="8">
    <source>
        <dbReference type="EMBL" id="MFC3965569.1"/>
    </source>
</evidence>
<feature type="transmembrane region" description="Helical" evidence="7">
    <location>
        <begin position="156"/>
        <end position="178"/>
    </location>
</feature>
<accession>A0ABV8E107</accession>
<gene>
    <name evidence="8" type="ORF">ACFO0B_26560</name>
</gene>
<dbReference type="InterPro" id="IPR050833">
    <property type="entry name" value="Poly_Biosynth_Transport"/>
</dbReference>
<feature type="transmembrane region" description="Helical" evidence="7">
    <location>
        <begin position="271"/>
        <end position="289"/>
    </location>
</feature>
<dbReference type="InterPro" id="IPR002797">
    <property type="entry name" value="Polysacc_synth"/>
</dbReference>
<dbReference type="Pfam" id="PF01943">
    <property type="entry name" value="Polysacc_synt"/>
    <property type="match status" value="1"/>
</dbReference>
<evidence type="ECO:0000256" key="7">
    <source>
        <dbReference type="SAM" id="Phobius"/>
    </source>
</evidence>
<feature type="transmembrane region" description="Helical" evidence="7">
    <location>
        <begin position="184"/>
        <end position="202"/>
    </location>
</feature>
<organism evidence="8 9">
    <name type="scientific">Nocardia jiangsuensis</name>
    <dbReference type="NCBI Taxonomy" id="1691563"/>
    <lineage>
        <taxon>Bacteria</taxon>
        <taxon>Bacillati</taxon>
        <taxon>Actinomycetota</taxon>
        <taxon>Actinomycetes</taxon>
        <taxon>Mycobacteriales</taxon>
        <taxon>Nocardiaceae</taxon>
        <taxon>Nocardia</taxon>
    </lineage>
</organism>
<dbReference type="PANTHER" id="PTHR30250:SF10">
    <property type="entry name" value="LIPOPOLYSACCHARIDE BIOSYNTHESIS PROTEIN WZXC"/>
    <property type="match status" value="1"/>
</dbReference>
<feature type="transmembrane region" description="Helical" evidence="7">
    <location>
        <begin position="391"/>
        <end position="412"/>
    </location>
</feature>
<comment type="similarity">
    <text evidence="2">Belongs to the polysaccharide synthase family.</text>
</comment>
<evidence type="ECO:0000256" key="5">
    <source>
        <dbReference type="ARBA" id="ARBA00022989"/>
    </source>
</evidence>
<keyword evidence="4 7" id="KW-0812">Transmembrane</keyword>
<feature type="transmembrane region" description="Helical" evidence="7">
    <location>
        <begin position="239"/>
        <end position="259"/>
    </location>
</feature>